<dbReference type="Proteomes" id="UP000004671">
    <property type="component" value="Chromosome"/>
</dbReference>
<evidence type="ECO:0000313" key="5">
    <source>
        <dbReference type="Proteomes" id="UP000183868"/>
    </source>
</evidence>
<evidence type="ECO:0000313" key="4">
    <source>
        <dbReference type="Proteomes" id="UP000004671"/>
    </source>
</evidence>
<evidence type="ECO:0000313" key="2">
    <source>
        <dbReference type="EMBL" id="APF19341.1"/>
    </source>
</evidence>
<evidence type="ECO:0008006" key="6">
    <source>
        <dbReference type="Google" id="ProtNLM"/>
    </source>
</evidence>
<name>H1XNK8_CALAY</name>
<dbReference type="AlphaFoldDB" id="H1XNK8"/>
<feature type="coiled-coil region" evidence="1">
    <location>
        <begin position="44"/>
        <end position="78"/>
    </location>
</feature>
<dbReference type="HOGENOM" id="CLU_2599383_0_0_0"/>
<dbReference type="STRING" id="880073.Cabys_2592"/>
<reference evidence="2 5" key="2">
    <citation type="submission" date="2016-11" db="EMBL/GenBank/DDBJ databases">
        <title>Genomic analysis of Caldithrix abyssi and proposal of a novel bacterial phylum Caldithrichaeota.</title>
        <authorList>
            <person name="Kublanov I."/>
            <person name="Sigalova O."/>
            <person name="Gavrilov S."/>
            <person name="Lebedinsky A."/>
            <person name="Ivanova N."/>
            <person name="Daum C."/>
            <person name="Reddy T."/>
            <person name="Klenk H.P."/>
            <person name="Goker M."/>
            <person name="Reva O."/>
            <person name="Miroshnichenko M."/>
            <person name="Kyprides N."/>
            <person name="Woyke T."/>
            <person name="Gelfand M."/>
        </authorList>
    </citation>
    <scope>NUCLEOTIDE SEQUENCE [LARGE SCALE GENOMIC DNA]</scope>
    <source>
        <strain evidence="2 5">LF13</strain>
    </source>
</reference>
<sequence>MRRRKHFHWNFFPGHFWGMRFGFGPMMGFPFAAWRKRPSRAEELDWLEDYLEGLQEMKEELDEEIAEVQQRIAELKDKT</sequence>
<dbReference type="EMBL" id="CM001402">
    <property type="protein sequence ID" value="EHO43246.1"/>
    <property type="molecule type" value="Genomic_DNA"/>
</dbReference>
<reference evidence="3 4" key="1">
    <citation type="submission" date="2011-09" db="EMBL/GenBank/DDBJ databases">
        <title>The permanent draft genome of Caldithrix abyssi DSM 13497.</title>
        <authorList>
            <consortium name="US DOE Joint Genome Institute (JGI-PGF)"/>
            <person name="Lucas S."/>
            <person name="Han J."/>
            <person name="Lapidus A."/>
            <person name="Bruce D."/>
            <person name="Goodwin L."/>
            <person name="Pitluck S."/>
            <person name="Peters L."/>
            <person name="Kyrpides N."/>
            <person name="Mavromatis K."/>
            <person name="Ivanova N."/>
            <person name="Mikhailova N."/>
            <person name="Chertkov O."/>
            <person name="Detter J.C."/>
            <person name="Tapia R."/>
            <person name="Han C."/>
            <person name="Land M."/>
            <person name="Hauser L."/>
            <person name="Markowitz V."/>
            <person name="Cheng J.-F."/>
            <person name="Hugenholtz P."/>
            <person name="Woyke T."/>
            <person name="Wu D."/>
            <person name="Spring S."/>
            <person name="Brambilla E."/>
            <person name="Klenk H.-P."/>
            <person name="Eisen J.A."/>
        </authorList>
    </citation>
    <scope>NUCLEOTIDE SEQUENCE [LARGE SCALE GENOMIC DNA]</scope>
    <source>
        <strain evidence="3 4">DSM 13497</strain>
    </source>
</reference>
<evidence type="ECO:0000313" key="3">
    <source>
        <dbReference type="EMBL" id="EHO43246.1"/>
    </source>
</evidence>
<dbReference type="InParanoid" id="H1XNK8"/>
<evidence type="ECO:0000256" key="1">
    <source>
        <dbReference type="SAM" id="Coils"/>
    </source>
</evidence>
<keyword evidence="1" id="KW-0175">Coiled coil</keyword>
<accession>H1XNK8</accession>
<proteinExistence type="predicted"/>
<dbReference type="KEGG" id="caby:Cabys_2592"/>
<dbReference type="EMBL" id="CP018099">
    <property type="protein sequence ID" value="APF19341.1"/>
    <property type="molecule type" value="Genomic_DNA"/>
</dbReference>
<dbReference type="PaxDb" id="880073-Calab_3648"/>
<dbReference type="RefSeq" id="WP_006930802.1">
    <property type="nucleotide sequence ID" value="NZ_CM001402.1"/>
</dbReference>
<protein>
    <recommendedName>
        <fullName evidence="6">DUF5320 domain-containing protein</fullName>
    </recommendedName>
</protein>
<keyword evidence="4" id="KW-1185">Reference proteome</keyword>
<gene>
    <name evidence="2" type="ORF">Cabys_2592</name>
    <name evidence="3" type="ORF">Calab_3648</name>
</gene>
<organism evidence="3 4">
    <name type="scientific">Caldithrix abyssi DSM 13497</name>
    <dbReference type="NCBI Taxonomy" id="880073"/>
    <lineage>
        <taxon>Bacteria</taxon>
        <taxon>Pseudomonadati</taxon>
        <taxon>Calditrichota</taxon>
        <taxon>Calditrichia</taxon>
        <taxon>Calditrichales</taxon>
        <taxon>Calditrichaceae</taxon>
        <taxon>Caldithrix</taxon>
    </lineage>
</organism>
<dbReference type="Proteomes" id="UP000183868">
    <property type="component" value="Chromosome"/>
</dbReference>